<evidence type="ECO:0000313" key="7">
    <source>
        <dbReference type="Proteomes" id="UP000604243"/>
    </source>
</evidence>
<reference evidence="7" key="1">
    <citation type="journal article" date="2019" name="Int. J. Syst. Evol. Microbiol.">
        <title>The Global Catalogue of Microorganisms (GCM) 10K type strain sequencing project: providing services to taxonomists for standard genome sequencing and annotation.</title>
        <authorList>
            <consortium name="The Broad Institute Genomics Platform"/>
            <consortium name="The Broad Institute Genome Sequencing Center for Infectious Disease"/>
            <person name="Wu L."/>
            <person name="Ma J."/>
        </authorList>
    </citation>
    <scope>NUCLEOTIDE SEQUENCE [LARGE SCALE GENOMIC DNA]</scope>
    <source>
        <strain evidence="7">KCTC 42082</strain>
    </source>
</reference>
<evidence type="ECO:0000259" key="5">
    <source>
        <dbReference type="Pfam" id="PF01258"/>
    </source>
</evidence>
<dbReference type="PROSITE" id="PS51128">
    <property type="entry name" value="ZF_DKSA_2"/>
    <property type="match status" value="1"/>
</dbReference>
<dbReference type="RefSeq" id="WP_189514917.1">
    <property type="nucleotide sequence ID" value="NZ_BMZM01000001.1"/>
</dbReference>
<dbReference type="InterPro" id="IPR012783">
    <property type="entry name" value="Znf_C4_TraR"/>
</dbReference>
<dbReference type="Proteomes" id="UP000604243">
    <property type="component" value="Unassembled WGS sequence"/>
</dbReference>
<dbReference type="InterPro" id="IPR020458">
    <property type="entry name" value="Znf_DskA_TraR_CS"/>
</dbReference>
<accession>A0ABQ3FBT3</accession>
<evidence type="ECO:0000256" key="3">
    <source>
        <dbReference type="ARBA" id="ARBA00022833"/>
    </source>
</evidence>
<organism evidence="6 7">
    <name type="scientific">Kushneria pakistanensis</name>
    <dbReference type="NCBI Taxonomy" id="1508770"/>
    <lineage>
        <taxon>Bacteria</taxon>
        <taxon>Pseudomonadati</taxon>
        <taxon>Pseudomonadota</taxon>
        <taxon>Gammaproteobacteria</taxon>
        <taxon>Oceanospirillales</taxon>
        <taxon>Halomonadaceae</taxon>
        <taxon>Kushneria</taxon>
    </lineage>
</organism>
<protein>
    <recommendedName>
        <fullName evidence="5">Zinc finger DksA/TraR C4-type domain-containing protein</fullName>
    </recommendedName>
</protein>
<keyword evidence="2" id="KW-0863">Zinc-finger</keyword>
<keyword evidence="3" id="KW-0862">Zinc</keyword>
<name>A0ABQ3FBT3_9GAMM</name>
<dbReference type="InterPro" id="IPR000962">
    <property type="entry name" value="Znf_DskA_TraR"/>
</dbReference>
<dbReference type="Pfam" id="PF01258">
    <property type="entry name" value="zf-dskA_traR"/>
    <property type="match status" value="1"/>
</dbReference>
<keyword evidence="1" id="KW-0479">Metal-binding</keyword>
<gene>
    <name evidence="6" type="ORF">GCM10010082_05720</name>
</gene>
<evidence type="ECO:0000313" key="6">
    <source>
        <dbReference type="EMBL" id="GHC17411.1"/>
    </source>
</evidence>
<evidence type="ECO:0000256" key="1">
    <source>
        <dbReference type="ARBA" id="ARBA00022723"/>
    </source>
</evidence>
<keyword evidence="7" id="KW-1185">Reference proteome</keyword>
<dbReference type="PROSITE" id="PS01102">
    <property type="entry name" value="ZF_DKSA_1"/>
    <property type="match status" value="1"/>
</dbReference>
<proteinExistence type="predicted"/>
<dbReference type="PANTHER" id="PTHR38777:SF1">
    <property type="entry name" value="DNAK SUPPRESSOR PROTEIN"/>
    <property type="match status" value="1"/>
</dbReference>
<feature type="domain" description="Zinc finger DksA/TraR C4-type" evidence="5">
    <location>
        <begin position="33"/>
        <end position="65"/>
    </location>
</feature>
<dbReference type="Gene3D" id="1.20.120.910">
    <property type="entry name" value="DksA, coiled-coil domain"/>
    <property type="match status" value="1"/>
</dbReference>
<sequence length="72" mass="7897">MADSIDLANENSQRHLDAALASRARMASAHSLTHCEDCDEPIPQKRRDALPGVATCVECQSINEHKAKGVRR</sequence>
<feature type="zinc finger region" description="dksA C4-type" evidence="4">
    <location>
        <begin position="35"/>
        <end position="59"/>
    </location>
</feature>
<evidence type="ECO:0000256" key="4">
    <source>
        <dbReference type="PROSITE-ProRule" id="PRU00510"/>
    </source>
</evidence>
<dbReference type="EMBL" id="BMZM01000001">
    <property type="protein sequence ID" value="GHC17411.1"/>
    <property type="molecule type" value="Genomic_DNA"/>
</dbReference>
<evidence type="ECO:0000256" key="2">
    <source>
        <dbReference type="ARBA" id="ARBA00022771"/>
    </source>
</evidence>
<dbReference type="NCBIfam" id="TIGR02419">
    <property type="entry name" value="C4_traR_proteo"/>
    <property type="match status" value="1"/>
</dbReference>
<comment type="caution">
    <text evidence="6">The sequence shown here is derived from an EMBL/GenBank/DDBJ whole genome shotgun (WGS) entry which is preliminary data.</text>
</comment>
<dbReference type="SUPFAM" id="SSF57716">
    <property type="entry name" value="Glucocorticoid receptor-like (DNA-binding domain)"/>
    <property type="match status" value="1"/>
</dbReference>
<dbReference type="PANTHER" id="PTHR38777">
    <property type="entry name" value="FELS-2 PROPHAGE PROTEIN"/>
    <property type="match status" value="1"/>
</dbReference>